<keyword evidence="5 7" id="KW-1133">Transmembrane helix</keyword>
<keyword evidence="6 7" id="KW-0472">Membrane</keyword>
<feature type="transmembrane region" description="Helical" evidence="7">
    <location>
        <begin position="123"/>
        <end position="143"/>
    </location>
</feature>
<evidence type="ECO:0000313" key="10">
    <source>
        <dbReference type="Proteomes" id="UP000252147"/>
    </source>
</evidence>
<evidence type="ECO:0000256" key="5">
    <source>
        <dbReference type="ARBA" id="ARBA00022989"/>
    </source>
</evidence>
<reference evidence="9 10" key="1">
    <citation type="journal article" date="2018" name="Microbiome">
        <title>Fine metagenomic profile of the Mediterranean stratified and mixed water columns revealed by assembly and recruitment.</title>
        <authorList>
            <person name="Haro-Moreno J.M."/>
            <person name="Lopez-Perez M."/>
            <person name="De La Torre J.R."/>
            <person name="Picazo A."/>
            <person name="Camacho A."/>
            <person name="Rodriguez-Valera F."/>
        </authorList>
    </citation>
    <scope>NUCLEOTIDE SEQUENCE [LARGE SCALE GENOMIC DNA]</scope>
    <source>
        <strain evidence="9">MED-G83</strain>
    </source>
</reference>
<comment type="subcellular location">
    <subcellularLocation>
        <location evidence="1">Membrane</location>
        <topology evidence="1">Multi-pass membrane protein</topology>
    </subcellularLocation>
</comment>
<keyword evidence="9" id="KW-0645">Protease</keyword>
<feature type="transmembrane region" description="Helical" evidence="7">
    <location>
        <begin position="150"/>
        <end position="175"/>
    </location>
</feature>
<evidence type="ECO:0000313" key="9">
    <source>
        <dbReference type="EMBL" id="RCL38446.1"/>
    </source>
</evidence>
<evidence type="ECO:0000259" key="8">
    <source>
        <dbReference type="Pfam" id="PF01694"/>
    </source>
</evidence>
<evidence type="ECO:0000256" key="2">
    <source>
        <dbReference type="ARBA" id="ARBA00009045"/>
    </source>
</evidence>
<evidence type="ECO:0000256" key="1">
    <source>
        <dbReference type="ARBA" id="ARBA00004141"/>
    </source>
</evidence>
<dbReference type="EMBL" id="QOPD01000003">
    <property type="protein sequence ID" value="RCL38446.1"/>
    <property type="molecule type" value="Genomic_DNA"/>
</dbReference>
<dbReference type="SUPFAM" id="SSF144091">
    <property type="entry name" value="Rhomboid-like"/>
    <property type="match status" value="1"/>
</dbReference>
<feature type="transmembrane region" description="Helical" evidence="7">
    <location>
        <begin position="187"/>
        <end position="208"/>
    </location>
</feature>
<dbReference type="GO" id="GO:0004252">
    <property type="term" value="F:serine-type endopeptidase activity"/>
    <property type="evidence" value="ECO:0007669"/>
    <property type="project" value="InterPro"/>
</dbReference>
<evidence type="ECO:0000256" key="7">
    <source>
        <dbReference type="SAM" id="Phobius"/>
    </source>
</evidence>
<evidence type="ECO:0000256" key="3">
    <source>
        <dbReference type="ARBA" id="ARBA00022692"/>
    </source>
</evidence>
<sequence>MIFFPFADENPSARTPILTWLLIGLNVLVFLYQMSLGPANQLLVNDLGVRPSVFSEFSNLHTLFTSAFLHGGFMHLFSNMVVLYIYGDNVESHLGRKNFLIFYFLGGICAAYFQSLFSGGVDVPMIGASGCIAAIMGAYFVLYPTARVKVFVWFLIFVQIMRVPANIVIGFWILGQLISAAGNTYDGVAYFAHIGGFIFGFIAIKYFFKAYVDKPRVYGKFEEVDEGDLPIFRKNKSQGLNKKDD</sequence>
<dbReference type="Pfam" id="PF01694">
    <property type="entry name" value="Rhomboid"/>
    <property type="match status" value="1"/>
</dbReference>
<dbReference type="Gene3D" id="1.20.1540.10">
    <property type="entry name" value="Rhomboid-like"/>
    <property type="match status" value="1"/>
</dbReference>
<name>A0A368BP19_9GAMM</name>
<feature type="transmembrane region" description="Helical" evidence="7">
    <location>
        <begin position="67"/>
        <end position="87"/>
    </location>
</feature>
<dbReference type="InterPro" id="IPR035952">
    <property type="entry name" value="Rhomboid-like_sf"/>
</dbReference>
<keyword evidence="4" id="KW-0378">Hydrolase</keyword>
<comment type="caution">
    <text evidence="9">The sequence shown here is derived from an EMBL/GenBank/DDBJ whole genome shotgun (WGS) entry which is preliminary data.</text>
</comment>
<dbReference type="PANTHER" id="PTHR43731">
    <property type="entry name" value="RHOMBOID PROTEASE"/>
    <property type="match status" value="1"/>
</dbReference>
<dbReference type="GO" id="GO:0006508">
    <property type="term" value="P:proteolysis"/>
    <property type="evidence" value="ECO:0007669"/>
    <property type="project" value="UniProtKB-KW"/>
</dbReference>
<dbReference type="FunFam" id="1.20.1540.10:FF:000027">
    <property type="entry name" value="Rhomboid family intramembrane serine protease"/>
    <property type="match status" value="1"/>
</dbReference>
<proteinExistence type="inferred from homology"/>
<gene>
    <name evidence="9" type="ORF">DBW97_02785</name>
</gene>
<dbReference type="PANTHER" id="PTHR43731:SF14">
    <property type="entry name" value="PRESENILIN-ASSOCIATED RHOMBOID-LIKE PROTEIN, MITOCHONDRIAL"/>
    <property type="match status" value="1"/>
</dbReference>
<keyword evidence="3 7" id="KW-0812">Transmembrane</keyword>
<organism evidence="9 10">
    <name type="scientific">SAR86 cluster bacterium</name>
    <dbReference type="NCBI Taxonomy" id="2030880"/>
    <lineage>
        <taxon>Bacteria</taxon>
        <taxon>Pseudomonadati</taxon>
        <taxon>Pseudomonadota</taxon>
        <taxon>Gammaproteobacteria</taxon>
        <taxon>SAR86 cluster</taxon>
    </lineage>
</organism>
<feature type="transmembrane region" description="Helical" evidence="7">
    <location>
        <begin position="99"/>
        <end position="117"/>
    </location>
</feature>
<evidence type="ECO:0000256" key="6">
    <source>
        <dbReference type="ARBA" id="ARBA00023136"/>
    </source>
</evidence>
<dbReference type="InterPro" id="IPR022764">
    <property type="entry name" value="Peptidase_S54_rhomboid_dom"/>
</dbReference>
<feature type="transmembrane region" description="Helical" evidence="7">
    <location>
        <begin position="17"/>
        <end position="35"/>
    </location>
</feature>
<dbReference type="AlphaFoldDB" id="A0A368BP19"/>
<dbReference type="InterPro" id="IPR050925">
    <property type="entry name" value="Rhomboid_protease_S54"/>
</dbReference>
<feature type="domain" description="Peptidase S54 rhomboid" evidence="8">
    <location>
        <begin position="60"/>
        <end position="208"/>
    </location>
</feature>
<evidence type="ECO:0000256" key="4">
    <source>
        <dbReference type="ARBA" id="ARBA00022801"/>
    </source>
</evidence>
<dbReference type="GO" id="GO:0016020">
    <property type="term" value="C:membrane"/>
    <property type="evidence" value="ECO:0007669"/>
    <property type="project" value="UniProtKB-SubCell"/>
</dbReference>
<dbReference type="Proteomes" id="UP000252147">
    <property type="component" value="Unassembled WGS sequence"/>
</dbReference>
<protein>
    <submittedName>
        <fullName evidence="9">Rhomboid family intramembrane serine protease</fullName>
    </submittedName>
</protein>
<comment type="similarity">
    <text evidence="2">Belongs to the peptidase S54 family.</text>
</comment>
<accession>A0A368BP19</accession>